<dbReference type="InterPro" id="IPR036635">
    <property type="entry name" value="MurB_C_sf"/>
</dbReference>
<comment type="similarity">
    <text evidence="5 20">Belongs to the MurB family.</text>
</comment>
<keyword evidence="9 20" id="KW-0132">Cell division</keyword>
<dbReference type="Pfam" id="PF01565">
    <property type="entry name" value="FAD_binding_4"/>
    <property type="match status" value="1"/>
</dbReference>
<dbReference type="GO" id="GO:0008762">
    <property type="term" value="F:UDP-N-acetylmuramate dehydrogenase activity"/>
    <property type="evidence" value="ECO:0007669"/>
    <property type="project" value="UniProtKB-UniRule"/>
</dbReference>
<dbReference type="EC" id="1.3.1.98" evidence="6 20"/>
<feature type="active site" evidence="20">
    <location>
        <position position="332"/>
    </location>
</feature>
<evidence type="ECO:0000256" key="18">
    <source>
        <dbReference type="ARBA" id="ARBA00031026"/>
    </source>
</evidence>
<evidence type="ECO:0000256" key="20">
    <source>
        <dbReference type="HAMAP-Rule" id="MF_00037"/>
    </source>
</evidence>
<dbReference type="KEGG" id="haa:A5892_11135"/>
<dbReference type="InterPro" id="IPR016169">
    <property type="entry name" value="FAD-bd_PCMH_sub2"/>
</dbReference>
<keyword evidence="12 20" id="KW-0521">NADP</keyword>
<evidence type="ECO:0000259" key="21">
    <source>
        <dbReference type="PROSITE" id="PS51387"/>
    </source>
</evidence>
<evidence type="ECO:0000256" key="17">
    <source>
        <dbReference type="ARBA" id="ARBA00023316"/>
    </source>
</evidence>
<keyword evidence="10 20" id="KW-0285">Flavoprotein</keyword>
<dbReference type="GO" id="GO:0009252">
    <property type="term" value="P:peptidoglycan biosynthetic process"/>
    <property type="evidence" value="ECO:0007669"/>
    <property type="project" value="UniProtKB-UniRule"/>
</dbReference>
<evidence type="ECO:0000256" key="6">
    <source>
        <dbReference type="ARBA" id="ARBA00012518"/>
    </source>
</evidence>
<comment type="function">
    <text evidence="2 20">Cell wall formation.</text>
</comment>
<evidence type="ECO:0000256" key="7">
    <source>
        <dbReference type="ARBA" id="ARBA00015188"/>
    </source>
</evidence>
<dbReference type="STRING" id="376489.A5892_11135"/>
<evidence type="ECO:0000256" key="19">
    <source>
        <dbReference type="ARBA" id="ARBA00048914"/>
    </source>
</evidence>
<dbReference type="PROSITE" id="PS51387">
    <property type="entry name" value="FAD_PCMH"/>
    <property type="match status" value="1"/>
</dbReference>
<reference evidence="22 23" key="1">
    <citation type="submission" date="2016-04" db="EMBL/GenBank/DDBJ databases">
        <title>Complete Genome Sequence of Halotalea alkalilenta IHB B 13600.</title>
        <authorList>
            <person name="Swarnkar M.K."/>
            <person name="Sharma A."/>
            <person name="Kaushal K."/>
            <person name="Soni R."/>
            <person name="Rana S."/>
            <person name="Singh A.K."/>
            <person name="Gulati A."/>
        </authorList>
    </citation>
    <scope>NUCLEOTIDE SEQUENCE [LARGE SCALE GENOMIC DNA]</scope>
    <source>
        <strain evidence="22 23">IHB B 13600</strain>
    </source>
</reference>
<comment type="catalytic activity">
    <reaction evidence="19 20">
        <text>UDP-N-acetyl-alpha-D-muramate + NADP(+) = UDP-N-acetyl-3-O-(1-carboxyvinyl)-alpha-D-glucosamine + NADPH + H(+)</text>
        <dbReference type="Rhea" id="RHEA:12248"/>
        <dbReference type="ChEBI" id="CHEBI:15378"/>
        <dbReference type="ChEBI" id="CHEBI:57783"/>
        <dbReference type="ChEBI" id="CHEBI:58349"/>
        <dbReference type="ChEBI" id="CHEBI:68483"/>
        <dbReference type="ChEBI" id="CHEBI:70757"/>
        <dbReference type="EC" id="1.3.1.98"/>
    </reaction>
</comment>
<dbReference type="SUPFAM" id="SSF56176">
    <property type="entry name" value="FAD-binding/transporter-associated domain-like"/>
    <property type="match status" value="1"/>
</dbReference>
<keyword evidence="8 20" id="KW-0963">Cytoplasm</keyword>
<dbReference type="NCBIfam" id="TIGR00179">
    <property type="entry name" value="murB"/>
    <property type="match status" value="1"/>
</dbReference>
<evidence type="ECO:0000256" key="9">
    <source>
        <dbReference type="ARBA" id="ARBA00022618"/>
    </source>
</evidence>
<evidence type="ECO:0000256" key="14">
    <source>
        <dbReference type="ARBA" id="ARBA00022984"/>
    </source>
</evidence>
<dbReference type="GO" id="GO:0051301">
    <property type="term" value="P:cell division"/>
    <property type="evidence" value="ECO:0007669"/>
    <property type="project" value="UniProtKB-KW"/>
</dbReference>
<evidence type="ECO:0000256" key="5">
    <source>
        <dbReference type="ARBA" id="ARBA00010485"/>
    </source>
</evidence>
<keyword evidence="11 20" id="KW-0274">FAD</keyword>
<dbReference type="GO" id="GO:0008360">
    <property type="term" value="P:regulation of cell shape"/>
    <property type="evidence" value="ECO:0007669"/>
    <property type="project" value="UniProtKB-KW"/>
</dbReference>
<dbReference type="PANTHER" id="PTHR21071">
    <property type="entry name" value="UDP-N-ACETYLENOLPYRUVOYLGLUCOSAMINE REDUCTASE"/>
    <property type="match status" value="1"/>
</dbReference>
<gene>
    <name evidence="20" type="primary">murB</name>
    <name evidence="22" type="ORF">A5892_11135</name>
</gene>
<evidence type="ECO:0000256" key="16">
    <source>
        <dbReference type="ARBA" id="ARBA00023306"/>
    </source>
</evidence>
<feature type="domain" description="FAD-binding PCMH-type" evidence="21">
    <location>
        <begin position="20"/>
        <end position="191"/>
    </location>
</feature>
<dbReference type="GO" id="GO:0071949">
    <property type="term" value="F:FAD binding"/>
    <property type="evidence" value="ECO:0007669"/>
    <property type="project" value="InterPro"/>
</dbReference>
<evidence type="ECO:0000256" key="1">
    <source>
        <dbReference type="ARBA" id="ARBA00001974"/>
    </source>
</evidence>
<proteinExistence type="inferred from homology"/>
<comment type="pathway">
    <text evidence="4 20">Cell wall biogenesis; peptidoglycan biosynthesis.</text>
</comment>
<keyword evidence="13 20" id="KW-0133">Cell shape</keyword>
<dbReference type="InterPro" id="IPR006094">
    <property type="entry name" value="Oxid_FAD_bind_N"/>
</dbReference>
<dbReference type="NCBIfam" id="NF000755">
    <property type="entry name" value="PRK00046.1"/>
    <property type="match status" value="1"/>
</dbReference>
<feature type="active site" evidence="20">
    <location>
        <position position="167"/>
    </location>
</feature>
<keyword evidence="16 20" id="KW-0131">Cell cycle</keyword>
<dbReference type="Pfam" id="PF02873">
    <property type="entry name" value="MurB_C"/>
    <property type="match status" value="1"/>
</dbReference>
<evidence type="ECO:0000256" key="11">
    <source>
        <dbReference type="ARBA" id="ARBA00022827"/>
    </source>
</evidence>
<evidence type="ECO:0000313" key="22">
    <source>
        <dbReference type="EMBL" id="ANF57947.1"/>
    </source>
</evidence>
<dbReference type="InterPro" id="IPR016166">
    <property type="entry name" value="FAD-bd_PCMH"/>
</dbReference>
<protein>
    <recommendedName>
        <fullName evidence="7 20">UDP-N-acetylenolpyruvoylglucosamine reductase</fullName>
        <ecNumber evidence="6 20">1.3.1.98</ecNumber>
    </recommendedName>
    <alternativeName>
        <fullName evidence="18 20">UDP-N-acetylmuramate dehydrogenase</fullName>
    </alternativeName>
</protein>
<comment type="subcellular location">
    <subcellularLocation>
        <location evidence="3 20">Cytoplasm</location>
    </subcellularLocation>
</comment>
<dbReference type="SUPFAM" id="SSF56194">
    <property type="entry name" value="Uridine diphospho-N-Acetylenolpyruvylglucosamine reductase, MurB, C-terminal domain"/>
    <property type="match status" value="1"/>
</dbReference>
<accession>A0A172YFG9</accession>
<keyword evidence="23" id="KW-1185">Reference proteome</keyword>
<dbReference type="EMBL" id="CP015243">
    <property type="protein sequence ID" value="ANF57947.1"/>
    <property type="molecule type" value="Genomic_DNA"/>
</dbReference>
<evidence type="ECO:0000256" key="2">
    <source>
        <dbReference type="ARBA" id="ARBA00003921"/>
    </source>
</evidence>
<evidence type="ECO:0000256" key="3">
    <source>
        <dbReference type="ARBA" id="ARBA00004496"/>
    </source>
</evidence>
<keyword evidence="17 20" id="KW-0961">Cell wall biogenesis/degradation</keyword>
<dbReference type="Proteomes" id="UP000077875">
    <property type="component" value="Chromosome"/>
</dbReference>
<dbReference type="InterPro" id="IPR003170">
    <property type="entry name" value="MurB"/>
</dbReference>
<dbReference type="InterPro" id="IPR011601">
    <property type="entry name" value="MurB_C"/>
</dbReference>
<evidence type="ECO:0000256" key="8">
    <source>
        <dbReference type="ARBA" id="ARBA00022490"/>
    </source>
</evidence>
<evidence type="ECO:0000313" key="23">
    <source>
        <dbReference type="Proteomes" id="UP000077875"/>
    </source>
</evidence>
<dbReference type="HAMAP" id="MF_00037">
    <property type="entry name" value="MurB"/>
    <property type="match status" value="1"/>
</dbReference>
<keyword evidence="14 20" id="KW-0573">Peptidoglycan synthesis</keyword>
<dbReference type="GO" id="GO:0005829">
    <property type="term" value="C:cytosol"/>
    <property type="evidence" value="ECO:0007669"/>
    <property type="project" value="TreeGrafter"/>
</dbReference>
<organism evidence="22 23">
    <name type="scientific">Halotalea alkalilenta</name>
    <dbReference type="NCBI Taxonomy" id="376489"/>
    <lineage>
        <taxon>Bacteria</taxon>
        <taxon>Pseudomonadati</taxon>
        <taxon>Pseudomonadota</taxon>
        <taxon>Gammaproteobacteria</taxon>
        <taxon>Oceanospirillales</taxon>
        <taxon>Halomonadaceae</taxon>
        <taxon>Halotalea</taxon>
    </lineage>
</organism>
<evidence type="ECO:0000256" key="13">
    <source>
        <dbReference type="ARBA" id="ARBA00022960"/>
    </source>
</evidence>
<sequence length="346" mass="37348">MAASLKIIANAPLDAANTLGFSAFAEWLVRPADLAELRGSLALARRSGWPVTLLGGGSNVVLFPRLEGLVVIPSGVRRWFEIDGEEARLHVEAGVDWPTLVEEVARAGWWGLENLALIPGRAGAAPVQNIGAYGVELADCLEAVHVVDLADGRYRVMARDACGFGYRESRFKNELSGRVAIVRLVLRVSRKARAKLGYGDLAERAAGAVHPLQVVEAVSAIRREKLPDPARLANVGSFFKNPVVSLEQAERLRVEHPQLPCYPAQGGVKLAAGWLIEHCGFKGTRSAAFGVHDRQALVLVHFGGGKACELIAFAARISAEVERRFGVRLEPEPRRLGQEVSPGLVV</sequence>
<keyword evidence="15 20" id="KW-0560">Oxidoreductase</keyword>
<dbReference type="Gene3D" id="3.30.43.10">
    <property type="entry name" value="Uridine Diphospho-n-acetylenolpyruvylglucosamine Reductase, domain 2"/>
    <property type="match status" value="1"/>
</dbReference>
<dbReference type="InterPro" id="IPR036318">
    <property type="entry name" value="FAD-bd_PCMH-like_sf"/>
</dbReference>
<name>A0A172YFG9_9GAMM</name>
<dbReference type="UniPathway" id="UPA00219"/>
<evidence type="ECO:0000256" key="12">
    <source>
        <dbReference type="ARBA" id="ARBA00022857"/>
    </source>
</evidence>
<dbReference type="Gene3D" id="3.30.465.10">
    <property type="match status" value="1"/>
</dbReference>
<evidence type="ECO:0000256" key="10">
    <source>
        <dbReference type="ARBA" id="ARBA00022630"/>
    </source>
</evidence>
<dbReference type="InterPro" id="IPR016167">
    <property type="entry name" value="FAD-bd_PCMH_sub1"/>
</dbReference>
<comment type="cofactor">
    <cofactor evidence="1 20">
        <name>FAD</name>
        <dbReference type="ChEBI" id="CHEBI:57692"/>
    </cofactor>
</comment>
<feature type="active site" description="Proton donor" evidence="20">
    <location>
        <position position="237"/>
    </location>
</feature>
<dbReference type="Gene3D" id="3.90.78.10">
    <property type="entry name" value="UDP-N-acetylenolpyruvoylglucosamine reductase, C-terminal domain"/>
    <property type="match status" value="1"/>
</dbReference>
<dbReference type="GO" id="GO:0071555">
    <property type="term" value="P:cell wall organization"/>
    <property type="evidence" value="ECO:0007669"/>
    <property type="project" value="UniProtKB-KW"/>
</dbReference>
<dbReference type="AlphaFoldDB" id="A0A172YFG9"/>
<evidence type="ECO:0000256" key="4">
    <source>
        <dbReference type="ARBA" id="ARBA00004752"/>
    </source>
</evidence>
<evidence type="ECO:0000256" key="15">
    <source>
        <dbReference type="ARBA" id="ARBA00023002"/>
    </source>
</evidence>
<dbReference type="PANTHER" id="PTHR21071:SF4">
    <property type="entry name" value="UDP-N-ACETYLENOLPYRUVOYLGLUCOSAMINE REDUCTASE"/>
    <property type="match status" value="1"/>
</dbReference>